<protein>
    <submittedName>
        <fullName evidence="1">Uncharacterized protein</fullName>
    </submittedName>
</protein>
<sequence>MTERVTWWISSRRSAEVTVQRGIADADASSDFVEGEVAPLLDEHLAGRRDDPLPVALGIGAQARLGG</sequence>
<organism evidence="1 2">
    <name type="scientific">Streptomyces thioluteus</name>
    <dbReference type="NCBI Taxonomy" id="66431"/>
    <lineage>
        <taxon>Bacteria</taxon>
        <taxon>Bacillati</taxon>
        <taxon>Actinomycetota</taxon>
        <taxon>Actinomycetes</taxon>
        <taxon>Kitasatosporales</taxon>
        <taxon>Streptomycetaceae</taxon>
        <taxon>Streptomyces</taxon>
    </lineage>
</organism>
<name>A0ABN3WHE0_STRTU</name>
<accession>A0ABN3WHE0</accession>
<keyword evidence="2" id="KW-1185">Reference proteome</keyword>
<gene>
    <name evidence="1" type="ORF">GCM10020221_06270</name>
</gene>
<evidence type="ECO:0000313" key="2">
    <source>
        <dbReference type="Proteomes" id="UP001501102"/>
    </source>
</evidence>
<proteinExistence type="predicted"/>
<evidence type="ECO:0000313" key="1">
    <source>
        <dbReference type="EMBL" id="GAA2913319.1"/>
    </source>
</evidence>
<dbReference type="Proteomes" id="UP001501102">
    <property type="component" value="Unassembled WGS sequence"/>
</dbReference>
<comment type="caution">
    <text evidence="1">The sequence shown here is derived from an EMBL/GenBank/DDBJ whole genome shotgun (WGS) entry which is preliminary data.</text>
</comment>
<dbReference type="EMBL" id="BAAAXZ010000025">
    <property type="protein sequence ID" value="GAA2913319.1"/>
    <property type="molecule type" value="Genomic_DNA"/>
</dbReference>
<reference evidence="1 2" key="1">
    <citation type="journal article" date="2019" name="Int. J. Syst. Evol. Microbiol.">
        <title>The Global Catalogue of Microorganisms (GCM) 10K type strain sequencing project: providing services to taxonomists for standard genome sequencing and annotation.</title>
        <authorList>
            <consortium name="The Broad Institute Genomics Platform"/>
            <consortium name="The Broad Institute Genome Sequencing Center for Infectious Disease"/>
            <person name="Wu L."/>
            <person name="Ma J."/>
        </authorList>
    </citation>
    <scope>NUCLEOTIDE SEQUENCE [LARGE SCALE GENOMIC DNA]</scope>
    <source>
        <strain evidence="1 2">JCM 4087</strain>
    </source>
</reference>